<dbReference type="KEGG" id="tcl:Tchl_2199"/>
<sequence length="76" mass="8432">MPLLQAVSDRRCISCERWHGRRRAGDEPDTVEVASGATRGLCIDGPWHRSIRGVRNACGQWLRWSGLAGKPAPPPR</sequence>
<dbReference type="EMBL" id="CP018839">
    <property type="protein sequence ID" value="APR05042.1"/>
    <property type="molecule type" value="Genomic_DNA"/>
</dbReference>
<evidence type="ECO:0000313" key="2">
    <source>
        <dbReference type="Proteomes" id="UP000185739"/>
    </source>
</evidence>
<name>A0A1H5S097_9RHOO</name>
<dbReference type="STRING" id="96773.Tchl_2199"/>
<dbReference type="AlphaFoldDB" id="A0A1H5S097"/>
<organism evidence="1 2">
    <name type="scientific">Thauera chlorobenzoica</name>
    <dbReference type="NCBI Taxonomy" id="96773"/>
    <lineage>
        <taxon>Bacteria</taxon>
        <taxon>Pseudomonadati</taxon>
        <taxon>Pseudomonadota</taxon>
        <taxon>Betaproteobacteria</taxon>
        <taxon>Rhodocyclales</taxon>
        <taxon>Zoogloeaceae</taxon>
        <taxon>Thauera</taxon>
    </lineage>
</organism>
<reference evidence="1 2" key="1">
    <citation type="submission" date="2016-12" db="EMBL/GenBank/DDBJ databases">
        <title>Complete genome sequence of Thauera chlorobenzoica, a Betaproteobacterium degrading haloaromatics anaerobically to CO2 and halides.</title>
        <authorList>
            <person name="Goris T."/>
            <person name="Mergelsberg M."/>
            <person name="Boll M."/>
        </authorList>
    </citation>
    <scope>NUCLEOTIDE SEQUENCE [LARGE SCALE GENOMIC DNA]</scope>
    <source>
        <strain evidence="1 2">3CB1</strain>
    </source>
</reference>
<protein>
    <submittedName>
        <fullName evidence="1">Uncharacterized protein</fullName>
    </submittedName>
</protein>
<evidence type="ECO:0000313" key="1">
    <source>
        <dbReference type="EMBL" id="APR05042.1"/>
    </source>
</evidence>
<proteinExistence type="predicted"/>
<dbReference type="Proteomes" id="UP000185739">
    <property type="component" value="Chromosome"/>
</dbReference>
<keyword evidence="2" id="KW-1185">Reference proteome</keyword>
<gene>
    <name evidence="1" type="ORF">Tchl_2199</name>
</gene>
<accession>A0A1H5S097</accession>